<reference evidence="6 7" key="1">
    <citation type="submission" date="2014-04" db="EMBL/GenBank/DDBJ databases">
        <authorList>
            <consortium name="DOE Joint Genome Institute"/>
            <person name="Kuo A."/>
            <person name="Kohler A."/>
            <person name="Nagy L.G."/>
            <person name="Floudas D."/>
            <person name="Copeland A."/>
            <person name="Barry K.W."/>
            <person name="Cichocki N."/>
            <person name="Veneault-Fourrey C."/>
            <person name="LaButti K."/>
            <person name="Lindquist E.A."/>
            <person name="Lipzen A."/>
            <person name="Lundell T."/>
            <person name="Morin E."/>
            <person name="Murat C."/>
            <person name="Sun H."/>
            <person name="Tunlid A."/>
            <person name="Henrissat B."/>
            <person name="Grigoriev I.V."/>
            <person name="Hibbett D.S."/>
            <person name="Martin F."/>
            <person name="Nordberg H.P."/>
            <person name="Cantor M.N."/>
            <person name="Hua S.X."/>
        </authorList>
    </citation>
    <scope>NUCLEOTIDE SEQUENCE [LARGE SCALE GENOMIC DNA]</scope>
    <source>
        <strain evidence="6 7">LaAM-08-1</strain>
    </source>
</reference>
<evidence type="ECO:0000313" key="6">
    <source>
        <dbReference type="EMBL" id="KIJ92326.1"/>
    </source>
</evidence>
<reference evidence="7" key="2">
    <citation type="submission" date="2015-01" db="EMBL/GenBank/DDBJ databases">
        <title>Evolutionary Origins and Diversification of the Mycorrhizal Mutualists.</title>
        <authorList>
            <consortium name="DOE Joint Genome Institute"/>
            <consortium name="Mycorrhizal Genomics Consortium"/>
            <person name="Kohler A."/>
            <person name="Kuo A."/>
            <person name="Nagy L.G."/>
            <person name="Floudas D."/>
            <person name="Copeland A."/>
            <person name="Barry K.W."/>
            <person name="Cichocki N."/>
            <person name="Veneault-Fourrey C."/>
            <person name="LaButti K."/>
            <person name="Lindquist E.A."/>
            <person name="Lipzen A."/>
            <person name="Lundell T."/>
            <person name="Morin E."/>
            <person name="Murat C."/>
            <person name="Riley R."/>
            <person name="Ohm R."/>
            <person name="Sun H."/>
            <person name="Tunlid A."/>
            <person name="Henrissat B."/>
            <person name="Grigoriev I.V."/>
            <person name="Hibbett D.S."/>
            <person name="Martin F."/>
        </authorList>
    </citation>
    <scope>NUCLEOTIDE SEQUENCE [LARGE SCALE GENOMIC DNA]</scope>
    <source>
        <strain evidence="7">LaAM-08-1</strain>
    </source>
</reference>
<dbReference type="GO" id="GO:0090374">
    <property type="term" value="P:oligopeptide export from mitochondrion"/>
    <property type="evidence" value="ECO:0007669"/>
    <property type="project" value="TreeGrafter"/>
</dbReference>
<dbReference type="OrthoDB" id="6500128at2759"/>
<organism evidence="6 7">
    <name type="scientific">Laccaria amethystina LaAM-08-1</name>
    <dbReference type="NCBI Taxonomy" id="1095629"/>
    <lineage>
        <taxon>Eukaryota</taxon>
        <taxon>Fungi</taxon>
        <taxon>Dikarya</taxon>
        <taxon>Basidiomycota</taxon>
        <taxon>Agaricomycotina</taxon>
        <taxon>Agaricomycetes</taxon>
        <taxon>Agaricomycetidae</taxon>
        <taxon>Agaricales</taxon>
        <taxon>Agaricineae</taxon>
        <taxon>Hydnangiaceae</taxon>
        <taxon>Laccaria</taxon>
    </lineage>
</organism>
<keyword evidence="7" id="KW-1185">Reference proteome</keyword>
<keyword evidence="3" id="KW-1133">Transmembrane helix</keyword>
<dbReference type="GO" id="GO:0005524">
    <property type="term" value="F:ATP binding"/>
    <property type="evidence" value="ECO:0007669"/>
    <property type="project" value="InterPro"/>
</dbReference>
<name>A0A0C9X3T4_9AGAR</name>
<evidence type="ECO:0000256" key="1">
    <source>
        <dbReference type="ARBA" id="ARBA00004141"/>
    </source>
</evidence>
<dbReference type="SUPFAM" id="SSF52540">
    <property type="entry name" value="P-loop containing nucleoside triphosphate hydrolases"/>
    <property type="match status" value="1"/>
</dbReference>
<evidence type="ECO:0000256" key="4">
    <source>
        <dbReference type="ARBA" id="ARBA00023136"/>
    </source>
</evidence>
<protein>
    <submittedName>
        <fullName evidence="6">Unplaced genomic scaffold K443scaffold_384, whole genome shotgun sequence</fullName>
    </submittedName>
</protein>
<evidence type="ECO:0000259" key="5">
    <source>
        <dbReference type="Pfam" id="PF00005"/>
    </source>
</evidence>
<keyword evidence="2" id="KW-0812">Transmembrane</keyword>
<dbReference type="PANTHER" id="PTHR43394:SF15">
    <property type="entry name" value="ALPHA-FACTOR-TRANSPORTING ATPASE"/>
    <property type="match status" value="1"/>
</dbReference>
<comment type="subcellular location">
    <subcellularLocation>
        <location evidence="1">Membrane</location>
        <topology evidence="1">Multi-pass membrane protein</topology>
    </subcellularLocation>
</comment>
<evidence type="ECO:0000256" key="3">
    <source>
        <dbReference type="ARBA" id="ARBA00022989"/>
    </source>
</evidence>
<proteinExistence type="predicted"/>
<evidence type="ECO:0000313" key="7">
    <source>
        <dbReference type="Proteomes" id="UP000054477"/>
    </source>
</evidence>
<dbReference type="InterPro" id="IPR036640">
    <property type="entry name" value="ABC1_TM_sf"/>
</dbReference>
<feature type="domain" description="ABC transporter" evidence="5">
    <location>
        <begin position="121"/>
        <end position="276"/>
    </location>
</feature>
<dbReference type="Pfam" id="PF00005">
    <property type="entry name" value="ABC_tran"/>
    <property type="match status" value="1"/>
</dbReference>
<gene>
    <name evidence="6" type="ORF">K443DRAFT_439173</name>
</gene>
<dbReference type="GO" id="GO:0005743">
    <property type="term" value="C:mitochondrial inner membrane"/>
    <property type="evidence" value="ECO:0007669"/>
    <property type="project" value="TreeGrafter"/>
</dbReference>
<evidence type="ECO:0000256" key="2">
    <source>
        <dbReference type="ARBA" id="ARBA00022692"/>
    </source>
</evidence>
<dbReference type="STRING" id="1095629.A0A0C9X3T4"/>
<dbReference type="HOGENOM" id="CLU_084263_0_0_1"/>
<dbReference type="EMBL" id="KN838919">
    <property type="protein sequence ID" value="KIJ92326.1"/>
    <property type="molecule type" value="Genomic_DNA"/>
</dbReference>
<dbReference type="InterPro" id="IPR027417">
    <property type="entry name" value="P-loop_NTPase"/>
</dbReference>
<accession>A0A0C9X3T4</accession>
<dbReference type="GO" id="GO:0015421">
    <property type="term" value="F:ABC-type oligopeptide transporter activity"/>
    <property type="evidence" value="ECO:0007669"/>
    <property type="project" value="TreeGrafter"/>
</dbReference>
<keyword evidence="4" id="KW-0472">Membrane</keyword>
<dbReference type="InterPro" id="IPR003439">
    <property type="entry name" value="ABC_transporter-like_ATP-bd"/>
</dbReference>
<dbReference type="Gene3D" id="1.20.1560.10">
    <property type="entry name" value="ABC transporter type 1, transmembrane domain"/>
    <property type="match status" value="1"/>
</dbReference>
<sequence>MRYRRYHHRPCHLRHLHRQGIQCGTSRAFSRGCGFSPARQSCGEALGRYVRVGTIRRDEHVLCIPQFIILLDGLPHLPGHVHTTVQDPPKITPPRCSGELALHNVTFAYPSRPTIPVLFIVSIFLTANEITFIVGSSGSGKSTITQLLLRPYNLQVGHITIDEQDIQFLDDGWMKANVAGVSQSGVVILDGKSVFENVAAGVFGRRVHALAKEEVEDACRTALIHEFVLDRPNGYDTLLGGGAGGAGLSGGQKQRLAIARARLRNPSVLILDEATSALGATSQSISTF</sequence>
<dbReference type="Gene3D" id="3.40.50.300">
    <property type="entry name" value="P-loop containing nucleotide triphosphate hydrolases"/>
    <property type="match status" value="1"/>
</dbReference>
<dbReference type="AlphaFoldDB" id="A0A0C9X3T4"/>
<dbReference type="PANTHER" id="PTHR43394">
    <property type="entry name" value="ATP-DEPENDENT PERMEASE MDL1, MITOCHONDRIAL"/>
    <property type="match status" value="1"/>
</dbReference>
<dbReference type="GO" id="GO:0016887">
    <property type="term" value="F:ATP hydrolysis activity"/>
    <property type="evidence" value="ECO:0007669"/>
    <property type="project" value="InterPro"/>
</dbReference>
<dbReference type="Proteomes" id="UP000054477">
    <property type="component" value="Unassembled WGS sequence"/>
</dbReference>
<dbReference type="InterPro" id="IPR039421">
    <property type="entry name" value="Type_1_exporter"/>
</dbReference>